<reference evidence="2" key="4">
    <citation type="submission" date="2023-10" db="EMBL/GenBank/DDBJ databases">
        <title>Production of high quality cheese from raw caw milk (raw cheese).</title>
        <authorList>
            <person name="Samouris G."/>
        </authorList>
    </citation>
    <scope>NUCLEOTIDE SEQUENCE</scope>
    <source>
        <strain evidence="2">M17-3</strain>
    </source>
</reference>
<reference evidence="4" key="2">
    <citation type="submission" date="2018-05" db="EMBL/GenBank/DDBJ databases">
        <authorList>
            <person name="Lanie J.A."/>
            <person name="Ng W.-L."/>
            <person name="Kazmierczak K.M."/>
            <person name="Andrzejewski T.M."/>
            <person name="Davidsen T.M."/>
            <person name="Wayne K.J."/>
            <person name="Tettelin H."/>
            <person name="Glass J.I."/>
            <person name="Rusch D."/>
            <person name="Podicherti R."/>
            <person name="Tsui H.-C.T."/>
            <person name="Winkler M.E."/>
        </authorList>
    </citation>
    <scope>NUCLEOTIDE SEQUENCE</scope>
    <source>
        <strain evidence="4">Lactococcus lactis</strain>
    </source>
</reference>
<keyword evidence="1" id="KW-0472">Membrane</keyword>
<evidence type="ECO:0000256" key="1">
    <source>
        <dbReference type="SAM" id="Phobius"/>
    </source>
</evidence>
<evidence type="ECO:0000313" key="4">
    <source>
        <dbReference type="EMBL" id="SPS12659.1"/>
    </source>
</evidence>
<accession>A0A269YRV3</accession>
<keyword evidence="1" id="KW-1133">Transmembrane helix</keyword>
<protein>
    <submittedName>
        <fullName evidence="2">Uncharacterized protein</fullName>
    </submittedName>
</protein>
<name>A0A269YRV3_9LACT</name>
<feature type="transmembrane region" description="Helical" evidence="1">
    <location>
        <begin position="31"/>
        <end position="48"/>
    </location>
</feature>
<dbReference type="EMBL" id="JAWHVL010000019">
    <property type="protein sequence ID" value="MDV2632985.1"/>
    <property type="molecule type" value="Genomic_DNA"/>
</dbReference>
<reference evidence="6" key="3">
    <citation type="submission" date="2018-05" db="EMBL/GenBank/DDBJ databases">
        <authorList>
            <person name="Duru I."/>
        </authorList>
    </citation>
    <scope>NUCLEOTIDE SEQUENCE [LARGE SCALE GENOMIC DNA]</scope>
</reference>
<gene>
    <name evidence="4" type="ORF">AMHIJAGA_02617</name>
    <name evidence="3" type="ORF">B8W88_11220</name>
    <name evidence="2" type="ORF">RZO31_08850</name>
</gene>
<dbReference type="Proteomes" id="UP000279235">
    <property type="component" value="Unassembled WGS sequence"/>
</dbReference>
<dbReference type="EMBL" id="NCWV01000020">
    <property type="protein sequence ID" value="PAK88139.1"/>
    <property type="molecule type" value="Genomic_DNA"/>
</dbReference>
<evidence type="ECO:0000313" key="5">
    <source>
        <dbReference type="Proteomes" id="UP000215635"/>
    </source>
</evidence>
<evidence type="ECO:0000313" key="6">
    <source>
        <dbReference type="Proteomes" id="UP000279235"/>
    </source>
</evidence>
<evidence type="ECO:0000313" key="2">
    <source>
        <dbReference type="EMBL" id="MDV2632985.1"/>
    </source>
</evidence>
<dbReference type="Proteomes" id="UP000215635">
    <property type="component" value="Unassembled WGS sequence"/>
</dbReference>
<feature type="transmembrane region" description="Helical" evidence="1">
    <location>
        <begin position="68"/>
        <end position="87"/>
    </location>
</feature>
<evidence type="ECO:0000313" key="3">
    <source>
        <dbReference type="EMBL" id="PAK88139.1"/>
    </source>
</evidence>
<reference evidence="3 5" key="1">
    <citation type="submission" date="2017-04" db="EMBL/GenBank/DDBJ databases">
        <title>Kefir bacterial isolates.</title>
        <authorList>
            <person name="Kim Y."/>
            <person name="Blasche S."/>
            <person name="Patil K.R."/>
        </authorList>
    </citation>
    <scope>NUCLEOTIDE SEQUENCE [LARGE SCALE GENOMIC DNA]</scope>
    <source>
        <strain evidence="3 5">OG2</strain>
    </source>
</reference>
<dbReference type="AlphaFoldDB" id="A0A269YRV3"/>
<feature type="transmembrane region" description="Helical" evidence="1">
    <location>
        <begin position="7"/>
        <end position="25"/>
    </location>
</feature>
<sequence length="116" mass="13967">MTKKEYTFWLLSSIFLIIGLILQFIPSHSIQNASFTALIIGLVLVFFIKDKNESRKPLPEKFYQKKVFWAWIFIPLFVILFIYSIFLKKESPYNFMMIILVVDMIIFNYFGTKYKW</sequence>
<dbReference type="EMBL" id="OGTW02000104">
    <property type="protein sequence ID" value="SPS12659.1"/>
    <property type="molecule type" value="Genomic_DNA"/>
</dbReference>
<dbReference type="Proteomes" id="UP001186047">
    <property type="component" value="Unassembled WGS sequence"/>
</dbReference>
<proteinExistence type="predicted"/>
<keyword evidence="1" id="KW-0812">Transmembrane</keyword>
<dbReference type="RefSeq" id="WP_010905084.1">
    <property type="nucleotide sequence ID" value="NZ_CP033606.1"/>
</dbReference>
<organism evidence="2 7">
    <name type="scientific">Lactococcus lactis</name>
    <dbReference type="NCBI Taxonomy" id="1358"/>
    <lineage>
        <taxon>Bacteria</taxon>
        <taxon>Bacillati</taxon>
        <taxon>Bacillota</taxon>
        <taxon>Bacilli</taxon>
        <taxon>Lactobacillales</taxon>
        <taxon>Streptococcaceae</taxon>
        <taxon>Lactococcus</taxon>
    </lineage>
</organism>
<feature type="transmembrane region" description="Helical" evidence="1">
    <location>
        <begin position="93"/>
        <end position="111"/>
    </location>
</feature>
<evidence type="ECO:0000313" key="7">
    <source>
        <dbReference type="Proteomes" id="UP001186047"/>
    </source>
</evidence>